<evidence type="ECO:0000313" key="2">
    <source>
        <dbReference type="Proteomes" id="UP000176939"/>
    </source>
</evidence>
<organism evidence="1 2">
    <name type="scientific">Candidatus Woesebacteria bacterium RBG_13_36_22</name>
    <dbReference type="NCBI Taxonomy" id="1802478"/>
    <lineage>
        <taxon>Bacteria</taxon>
        <taxon>Candidatus Woeseibacteriota</taxon>
    </lineage>
</organism>
<dbReference type="Proteomes" id="UP000176939">
    <property type="component" value="Unassembled WGS sequence"/>
</dbReference>
<accession>A0A1F7X1P9</accession>
<reference evidence="1 2" key="1">
    <citation type="journal article" date="2016" name="Nat. Commun.">
        <title>Thousands of microbial genomes shed light on interconnected biogeochemical processes in an aquifer system.</title>
        <authorList>
            <person name="Anantharaman K."/>
            <person name="Brown C.T."/>
            <person name="Hug L.A."/>
            <person name="Sharon I."/>
            <person name="Castelle C.J."/>
            <person name="Probst A.J."/>
            <person name="Thomas B.C."/>
            <person name="Singh A."/>
            <person name="Wilkins M.J."/>
            <person name="Karaoz U."/>
            <person name="Brodie E.L."/>
            <person name="Williams K.H."/>
            <person name="Hubbard S.S."/>
            <person name="Banfield J.F."/>
        </authorList>
    </citation>
    <scope>NUCLEOTIDE SEQUENCE [LARGE SCALE GENOMIC DNA]</scope>
</reference>
<dbReference type="EMBL" id="MGFQ01000035">
    <property type="protein sequence ID" value="OGM08833.1"/>
    <property type="molecule type" value="Genomic_DNA"/>
</dbReference>
<protein>
    <submittedName>
        <fullName evidence="1">Uncharacterized protein</fullName>
    </submittedName>
</protein>
<name>A0A1F7X1P9_9BACT</name>
<proteinExistence type="predicted"/>
<gene>
    <name evidence="1" type="ORF">A2Z67_02390</name>
</gene>
<comment type="caution">
    <text evidence="1">The sequence shown here is derived from an EMBL/GenBank/DDBJ whole genome shotgun (WGS) entry which is preliminary data.</text>
</comment>
<evidence type="ECO:0000313" key="1">
    <source>
        <dbReference type="EMBL" id="OGM08833.1"/>
    </source>
</evidence>
<sequence length="80" mass="9221">MGRFKYRIGARVKILVGHPIWKIDSYPGAKMEVNDIRVDLVGKYATIKTRTITQGMQKYGLEIDDAGYMAWFGLKQIERL</sequence>
<dbReference type="AlphaFoldDB" id="A0A1F7X1P9"/>